<protein>
    <recommendedName>
        <fullName evidence="8">M-phase inducer phosphatase</fullName>
        <ecNumber evidence="8">3.1.3.48</ecNumber>
    </recommendedName>
</protein>
<feature type="compositionally biased region" description="Polar residues" evidence="9">
    <location>
        <begin position="88"/>
        <end position="104"/>
    </location>
</feature>
<evidence type="ECO:0000256" key="5">
    <source>
        <dbReference type="ARBA" id="ARBA00022912"/>
    </source>
</evidence>
<evidence type="ECO:0000256" key="8">
    <source>
        <dbReference type="RuleBase" id="RU368028"/>
    </source>
</evidence>
<evidence type="ECO:0000256" key="6">
    <source>
        <dbReference type="ARBA" id="ARBA00023306"/>
    </source>
</evidence>
<sequence length="634" mass="69531">MEEYEDFSCPESFDDDVTISGPASRYCVSLLHDDEDSSSGDEHLYYAPSSPMKRATLHPQHLGAAKSSLGRRSRSEDQLPRISIDAVPQSSFTSAPSPSGQQQWDDALREISGEIPPDHIRNKLRSNSFSRDDATLCLGQTSSSAAFERDKENHSNFRNGGSGLGLPGDGSSAGTMITVGIPRHHSSLRVATDRAHNSPIASRRAKSVPVRPTLPELRLEGSAPSPMRVSSAPSISFSATATATTSGFGSGSLPLNKRLTPKSTLHCSLNLSPRVSRRSDASAFHSPARQGSKSRGCRAFRSLLPLTGQPSPARPSSTPPIMPFALNEPLDSMAPFSKSEPLLPPNKTSVCSPTPVPQSPFQALRIRSVSLSNLHAAWSMELNQTGTFPVGPRRGGRGQLAPPDHQSEGAEAGEDEDEQPSKRKRGISKSPARMAFSCSSLSDITEWYQKPVLPIVSDSSLLDAISAETVMKVLAGQYSSFFTEVIIVDCRYPYEYEGGHIEGAINLPLLESIEERFPVDRDLPDRDKTIIIFHCEFSSKRGPAGHLRGLDREANIDRHPKTCYPHVYLLRGGYKEFFEKGKSEHCTPPQYRTMQDPEYKTELQKWNTLVKKRSWKKQKSQSISCFSTITGRPV</sequence>
<feature type="region of interest" description="Disordered" evidence="9">
    <location>
        <begin position="146"/>
        <end position="167"/>
    </location>
</feature>
<dbReference type="Gene3D" id="3.40.250.10">
    <property type="entry name" value="Rhodanese-like domain"/>
    <property type="match status" value="1"/>
</dbReference>
<feature type="domain" description="Rhodanese" evidence="10">
    <location>
        <begin position="481"/>
        <end position="582"/>
    </location>
</feature>
<dbReference type="GO" id="GO:0000086">
    <property type="term" value="P:G2/M transition of mitotic cell cycle"/>
    <property type="evidence" value="ECO:0007669"/>
    <property type="project" value="TreeGrafter"/>
</dbReference>
<evidence type="ECO:0000313" key="12">
    <source>
        <dbReference type="Proteomes" id="UP000011083"/>
    </source>
</evidence>
<keyword evidence="4 8" id="KW-0378">Hydrolase</keyword>
<organism evidence="11 12">
    <name type="scientific">Acanthamoeba castellanii (strain ATCC 30010 / Neff)</name>
    <dbReference type="NCBI Taxonomy" id="1257118"/>
    <lineage>
        <taxon>Eukaryota</taxon>
        <taxon>Amoebozoa</taxon>
        <taxon>Discosea</taxon>
        <taxon>Longamoebia</taxon>
        <taxon>Centramoebida</taxon>
        <taxon>Acanthamoebidae</taxon>
        <taxon>Acanthamoeba</taxon>
    </lineage>
</organism>
<dbReference type="PANTHER" id="PTHR10828">
    <property type="entry name" value="M-PHASE INDUCER PHOSPHATASE DUAL SPECIFICITY PHOSPHATASE CDC25"/>
    <property type="match status" value="1"/>
</dbReference>
<dbReference type="Pfam" id="PF00581">
    <property type="entry name" value="Rhodanese"/>
    <property type="match status" value="1"/>
</dbReference>
<comment type="similarity">
    <text evidence="1 8">Belongs to the MPI phosphatase family.</text>
</comment>
<feature type="region of interest" description="Disordered" evidence="9">
    <location>
        <begin position="276"/>
        <end position="295"/>
    </location>
</feature>
<keyword evidence="2 8" id="KW-0132">Cell division</keyword>
<dbReference type="KEGG" id="acan:ACA1_036920"/>
<dbReference type="FunFam" id="3.40.250.10:FF:000021">
    <property type="entry name" value="M-phase inducer phosphatase cdc-25.2"/>
    <property type="match status" value="1"/>
</dbReference>
<dbReference type="STRING" id="1257118.L8H269"/>
<dbReference type="GO" id="GO:0005634">
    <property type="term" value="C:nucleus"/>
    <property type="evidence" value="ECO:0007669"/>
    <property type="project" value="TreeGrafter"/>
</dbReference>
<dbReference type="PANTHER" id="PTHR10828:SF17">
    <property type="entry name" value="PROTEIN-TYROSINE-PHOSPHATASE"/>
    <property type="match status" value="1"/>
</dbReference>
<dbReference type="GO" id="GO:0005737">
    <property type="term" value="C:cytoplasm"/>
    <property type="evidence" value="ECO:0007669"/>
    <property type="project" value="TreeGrafter"/>
</dbReference>
<dbReference type="GO" id="GO:0010971">
    <property type="term" value="P:positive regulation of G2/M transition of mitotic cell cycle"/>
    <property type="evidence" value="ECO:0007669"/>
    <property type="project" value="TreeGrafter"/>
</dbReference>
<evidence type="ECO:0000256" key="1">
    <source>
        <dbReference type="ARBA" id="ARBA00011065"/>
    </source>
</evidence>
<dbReference type="InterPro" id="IPR000751">
    <property type="entry name" value="MPI_Phosphatase"/>
</dbReference>
<evidence type="ECO:0000256" key="9">
    <source>
        <dbReference type="SAM" id="MobiDB-lite"/>
    </source>
</evidence>
<feature type="region of interest" description="Disordered" evidence="9">
    <location>
        <begin position="32"/>
        <end position="104"/>
    </location>
</feature>
<reference evidence="11 12" key="1">
    <citation type="journal article" date="2013" name="Genome Biol.">
        <title>Genome of Acanthamoeba castellanii highlights extensive lateral gene transfer and early evolution of tyrosine kinase signaling.</title>
        <authorList>
            <person name="Clarke M."/>
            <person name="Lohan A.J."/>
            <person name="Liu B."/>
            <person name="Lagkouvardos I."/>
            <person name="Roy S."/>
            <person name="Zafar N."/>
            <person name="Bertelli C."/>
            <person name="Schilde C."/>
            <person name="Kianianmomeni A."/>
            <person name="Burglin T.R."/>
            <person name="Frech C."/>
            <person name="Turcotte B."/>
            <person name="Kopec K.O."/>
            <person name="Synnott J.M."/>
            <person name="Choo C."/>
            <person name="Paponov I."/>
            <person name="Finkler A."/>
            <person name="Soon Heng Tan C."/>
            <person name="Hutchins A.P."/>
            <person name="Weinmeier T."/>
            <person name="Rattei T."/>
            <person name="Chu J.S."/>
            <person name="Gimenez G."/>
            <person name="Irimia M."/>
            <person name="Rigden D.J."/>
            <person name="Fitzpatrick D.A."/>
            <person name="Lorenzo-Morales J."/>
            <person name="Bateman A."/>
            <person name="Chiu C.H."/>
            <person name="Tang P."/>
            <person name="Hegemann P."/>
            <person name="Fromm H."/>
            <person name="Raoult D."/>
            <person name="Greub G."/>
            <person name="Miranda-Saavedra D."/>
            <person name="Chen N."/>
            <person name="Nash P."/>
            <person name="Ginger M.L."/>
            <person name="Horn M."/>
            <person name="Schaap P."/>
            <person name="Caler L."/>
            <person name="Loftus B."/>
        </authorList>
    </citation>
    <scope>NUCLEOTIDE SEQUENCE [LARGE SCALE GENOMIC DNA]</scope>
    <source>
        <strain evidence="11 12">Neff</strain>
    </source>
</reference>
<evidence type="ECO:0000256" key="3">
    <source>
        <dbReference type="ARBA" id="ARBA00022776"/>
    </source>
</evidence>
<evidence type="ECO:0000256" key="4">
    <source>
        <dbReference type="ARBA" id="ARBA00022801"/>
    </source>
</evidence>
<dbReference type="SUPFAM" id="SSF52821">
    <property type="entry name" value="Rhodanese/Cell cycle control phosphatase"/>
    <property type="match status" value="1"/>
</dbReference>
<dbReference type="PROSITE" id="PS50206">
    <property type="entry name" value="RHODANESE_3"/>
    <property type="match status" value="1"/>
</dbReference>
<evidence type="ECO:0000313" key="11">
    <source>
        <dbReference type="EMBL" id="ELR18858.1"/>
    </source>
</evidence>
<proteinExistence type="inferred from homology"/>
<dbReference type="GO" id="GO:0051301">
    <property type="term" value="P:cell division"/>
    <property type="evidence" value="ECO:0007669"/>
    <property type="project" value="UniProtKB-UniRule"/>
</dbReference>
<dbReference type="CDD" id="cd01530">
    <property type="entry name" value="Cdc25"/>
    <property type="match status" value="1"/>
</dbReference>
<dbReference type="SMART" id="SM00450">
    <property type="entry name" value="RHOD"/>
    <property type="match status" value="1"/>
</dbReference>
<dbReference type="GO" id="GO:0110032">
    <property type="term" value="P:positive regulation of G2/MI transition of meiotic cell cycle"/>
    <property type="evidence" value="ECO:0007669"/>
    <property type="project" value="TreeGrafter"/>
</dbReference>
<accession>L8H269</accession>
<dbReference type="RefSeq" id="XP_004340917.1">
    <property type="nucleotide sequence ID" value="XM_004340869.1"/>
</dbReference>
<name>L8H269_ACACF</name>
<keyword evidence="12" id="KW-1185">Reference proteome</keyword>
<keyword evidence="6 8" id="KW-0131">Cell cycle</keyword>
<dbReference type="Proteomes" id="UP000011083">
    <property type="component" value="Unassembled WGS sequence"/>
</dbReference>
<dbReference type="OrthoDB" id="26523at2759"/>
<keyword evidence="5 8" id="KW-0904">Protein phosphatase</keyword>
<dbReference type="EMBL" id="KB007940">
    <property type="protein sequence ID" value="ELR18858.1"/>
    <property type="molecule type" value="Genomic_DNA"/>
</dbReference>
<dbReference type="VEuPathDB" id="AmoebaDB:ACA1_036920"/>
<dbReference type="AlphaFoldDB" id="L8H269"/>
<dbReference type="EC" id="3.1.3.48" evidence="8"/>
<dbReference type="GeneID" id="14919688"/>
<feature type="region of interest" description="Disordered" evidence="9">
    <location>
        <begin position="385"/>
        <end position="430"/>
    </location>
</feature>
<dbReference type="GO" id="GO:0004725">
    <property type="term" value="F:protein tyrosine phosphatase activity"/>
    <property type="evidence" value="ECO:0007669"/>
    <property type="project" value="UniProtKB-UniRule"/>
</dbReference>
<evidence type="ECO:0000259" key="10">
    <source>
        <dbReference type="PROSITE" id="PS50206"/>
    </source>
</evidence>
<evidence type="ECO:0000256" key="7">
    <source>
        <dbReference type="ARBA" id="ARBA00051722"/>
    </source>
</evidence>
<dbReference type="PRINTS" id="PR00716">
    <property type="entry name" value="MPIPHPHTASE"/>
</dbReference>
<gene>
    <name evidence="11" type="ORF">ACA1_036920</name>
</gene>
<comment type="function">
    <text evidence="8">Tyrosine protein phosphatase which functions as a dosage-dependent inducer of mitotic progression.</text>
</comment>
<dbReference type="InterPro" id="IPR001763">
    <property type="entry name" value="Rhodanese-like_dom"/>
</dbReference>
<evidence type="ECO:0000256" key="2">
    <source>
        <dbReference type="ARBA" id="ARBA00022618"/>
    </source>
</evidence>
<keyword evidence="3 8" id="KW-0498">Mitosis</keyword>
<comment type="catalytic activity">
    <reaction evidence="7 8">
        <text>O-phospho-L-tyrosyl-[protein] + H2O = L-tyrosyl-[protein] + phosphate</text>
        <dbReference type="Rhea" id="RHEA:10684"/>
        <dbReference type="Rhea" id="RHEA-COMP:10136"/>
        <dbReference type="Rhea" id="RHEA-COMP:20101"/>
        <dbReference type="ChEBI" id="CHEBI:15377"/>
        <dbReference type="ChEBI" id="CHEBI:43474"/>
        <dbReference type="ChEBI" id="CHEBI:46858"/>
        <dbReference type="ChEBI" id="CHEBI:61978"/>
        <dbReference type="EC" id="3.1.3.48"/>
    </reaction>
</comment>
<dbReference type="InterPro" id="IPR036873">
    <property type="entry name" value="Rhodanese-like_dom_sf"/>
</dbReference>